<dbReference type="Proteomes" id="UP000176493">
    <property type="component" value="Unassembled WGS sequence"/>
</dbReference>
<keyword evidence="1" id="KW-0472">Membrane</keyword>
<name>A0A1G2MCX9_9BACT</name>
<protein>
    <recommendedName>
        <fullName evidence="4">Type 4 fimbrial biogenesis protein PilX N-terminal domain-containing protein</fullName>
    </recommendedName>
</protein>
<gene>
    <name evidence="2" type="ORF">A2W52_02235</name>
</gene>
<keyword evidence="1" id="KW-1133">Transmembrane helix</keyword>
<dbReference type="EMBL" id="MHRJ01000040">
    <property type="protein sequence ID" value="OHA21757.1"/>
    <property type="molecule type" value="Genomic_DNA"/>
</dbReference>
<evidence type="ECO:0008006" key="4">
    <source>
        <dbReference type="Google" id="ProtNLM"/>
    </source>
</evidence>
<keyword evidence="1" id="KW-0812">Transmembrane</keyword>
<evidence type="ECO:0000313" key="2">
    <source>
        <dbReference type="EMBL" id="OHA21757.1"/>
    </source>
</evidence>
<feature type="transmembrane region" description="Helical" evidence="1">
    <location>
        <begin position="38"/>
        <end position="60"/>
    </location>
</feature>
<dbReference type="AlphaFoldDB" id="A0A1G2MCX9"/>
<comment type="caution">
    <text evidence="2">The sequence shown here is derived from an EMBL/GenBank/DDBJ whole genome shotgun (WGS) entry which is preliminary data.</text>
</comment>
<accession>A0A1G2MCX9</accession>
<reference evidence="2 3" key="1">
    <citation type="journal article" date="2016" name="Nat. Commun.">
        <title>Thousands of microbial genomes shed light on interconnected biogeochemical processes in an aquifer system.</title>
        <authorList>
            <person name="Anantharaman K."/>
            <person name="Brown C.T."/>
            <person name="Hug L.A."/>
            <person name="Sharon I."/>
            <person name="Castelle C.J."/>
            <person name="Probst A.J."/>
            <person name="Thomas B.C."/>
            <person name="Singh A."/>
            <person name="Wilkins M.J."/>
            <person name="Karaoz U."/>
            <person name="Brodie E.L."/>
            <person name="Williams K.H."/>
            <person name="Hubbard S.S."/>
            <person name="Banfield J.F."/>
        </authorList>
    </citation>
    <scope>NUCLEOTIDE SEQUENCE [LARGE SCALE GENOMIC DNA]</scope>
</reference>
<organism evidence="2 3">
    <name type="scientific">Candidatus Taylorbacteria bacterium RIFCSPHIGHO2_02_49_25</name>
    <dbReference type="NCBI Taxonomy" id="1802305"/>
    <lineage>
        <taxon>Bacteria</taxon>
        <taxon>Candidatus Tayloriibacteriota</taxon>
    </lineage>
</organism>
<evidence type="ECO:0000256" key="1">
    <source>
        <dbReference type="SAM" id="Phobius"/>
    </source>
</evidence>
<evidence type="ECO:0000313" key="3">
    <source>
        <dbReference type="Proteomes" id="UP000176493"/>
    </source>
</evidence>
<sequence>MNTELRIKEEKRKKHRFSLFFPTSYFILHTSSRKGFTILFAVLIGSLLFSLGIAIAHLSIREVSISIAGRESSYAFFYADTGIECALYWDFNIGRKELVFPSSFDEFDESGRAAIACGGNQNVPVSLVSGNSAAATSTFTLNFAPRGCAIVTVGKTTSGYTMLESRGRNDCGSAPNPGRVERALRVRY</sequence>
<proteinExistence type="predicted"/>